<feature type="domain" description="OmpR/PhoB-type" evidence="9">
    <location>
        <begin position="146"/>
        <end position="252"/>
    </location>
</feature>
<evidence type="ECO:0000256" key="5">
    <source>
        <dbReference type="ARBA" id="ARBA00023163"/>
    </source>
</evidence>
<dbReference type="Pfam" id="PF00486">
    <property type="entry name" value="Trans_reg_C"/>
    <property type="match status" value="1"/>
</dbReference>
<dbReference type="PANTHER" id="PTHR48111">
    <property type="entry name" value="REGULATOR OF RPOS"/>
    <property type="match status" value="1"/>
</dbReference>
<evidence type="ECO:0000313" key="11">
    <source>
        <dbReference type="Proteomes" id="UP001500752"/>
    </source>
</evidence>
<evidence type="ECO:0000313" key="10">
    <source>
        <dbReference type="EMBL" id="GAA3672270.1"/>
    </source>
</evidence>
<name>A0ABP7BYY8_9MICC</name>
<dbReference type="Pfam" id="PF00072">
    <property type="entry name" value="Response_reg"/>
    <property type="match status" value="1"/>
</dbReference>
<dbReference type="CDD" id="cd17574">
    <property type="entry name" value="REC_OmpR"/>
    <property type="match status" value="1"/>
</dbReference>
<evidence type="ECO:0000256" key="3">
    <source>
        <dbReference type="ARBA" id="ARBA00023015"/>
    </source>
</evidence>
<keyword evidence="1 6" id="KW-0597">Phosphoprotein</keyword>
<protein>
    <submittedName>
        <fullName evidence="10">Response regulator transcription factor</fullName>
    </submittedName>
</protein>
<dbReference type="SMART" id="SM00862">
    <property type="entry name" value="Trans_reg_C"/>
    <property type="match status" value="1"/>
</dbReference>
<dbReference type="SUPFAM" id="SSF52172">
    <property type="entry name" value="CheY-like"/>
    <property type="match status" value="1"/>
</dbReference>
<dbReference type="Gene3D" id="1.10.10.10">
    <property type="entry name" value="Winged helix-like DNA-binding domain superfamily/Winged helix DNA-binding domain"/>
    <property type="match status" value="1"/>
</dbReference>
<dbReference type="Gene3D" id="3.40.50.2300">
    <property type="match status" value="1"/>
</dbReference>
<dbReference type="InterPro" id="IPR001867">
    <property type="entry name" value="OmpR/PhoB-type_DNA-bd"/>
</dbReference>
<comment type="caution">
    <text evidence="10">The sequence shown here is derived from an EMBL/GenBank/DDBJ whole genome shotgun (WGS) entry which is preliminary data.</text>
</comment>
<dbReference type="EMBL" id="BAABEO010000008">
    <property type="protein sequence ID" value="GAA3672270.1"/>
    <property type="molecule type" value="Genomic_DNA"/>
</dbReference>
<dbReference type="SMART" id="SM00448">
    <property type="entry name" value="REC"/>
    <property type="match status" value="1"/>
</dbReference>
<accession>A0ABP7BYY8</accession>
<feature type="modified residue" description="4-aspartylphosphate" evidence="6">
    <location>
        <position position="55"/>
    </location>
</feature>
<feature type="DNA-binding region" description="OmpR/PhoB-type" evidence="7">
    <location>
        <begin position="146"/>
        <end position="252"/>
    </location>
</feature>
<dbReference type="Gene3D" id="6.10.250.690">
    <property type="match status" value="1"/>
</dbReference>
<keyword evidence="5" id="KW-0804">Transcription</keyword>
<dbReference type="RefSeq" id="WP_345148693.1">
    <property type="nucleotide sequence ID" value="NZ_BAABEO010000008.1"/>
</dbReference>
<organism evidence="10 11">
    <name type="scientific">Arthrobacter ginkgonis</name>
    <dbReference type="NCBI Taxonomy" id="1630594"/>
    <lineage>
        <taxon>Bacteria</taxon>
        <taxon>Bacillati</taxon>
        <taxon>Actinomycetota</taxon>
        <taxon>Actinomycetes</taxon>
        <taxon>Micrococcales</taxon>
        <taxon>Micrococcaceae</taxon>
        <taxon>Arthrobacter</taxon>
    </lineage>
</organism>
<evidence type="ECO:0000256" key="4">
    <source>
        <dbReference type="ARBA" id="ARBA00023125"/>
    </source>
</evidence>
<dbReference type="InterPro" id="IPR039420">
    <property type="entry name" value="WalR-like"/>
</dbReference>
<dbReference type="PANTHER" id="PTHR48111:SF1">
    <property type="entry name" value="TWO-COMPONENT RESPONSE REGULATOR ORR33"/>
    <property type="match status" value="1"/>
</dbReference>
<dbReference type="Proteomes" id="UP001500752">
    <property type="component" value="Unassembled WGS sequence"/>
</dbReference>
<dbReference type="CDD" id="cd00383">
    <property type="entry name" value="trans_reg_C"/>
    <property type="match status" value="1"/>
</dbReference>
<dbReference type="InterPro" id="IPR001789">
    <property type="entry name" value="Sig_transdc_resp-reg_receiver"/>
</dbReference>
<feature type="domain" description="Response regulatory" evidence="8">
    <location>
        <begin position="6"/>
        <end position="120"/>
    </location>
</feature>
<keyword evidence="2" id="KW-0902">Two-component regulatory system</keyword>
<sequence length="254" mass="28155">MDERRVAIVVEDDEDIRVLLAAILAQSGFEVHVAETGWQGISLVQAHAPDLVTLDVGLPDIDGFEVVRRVRLRNADVHIVIVTARTDEIDAIQGLEIGADMYITKPFRPRELRAHVEAMMRRRRKRGAPAPPRPVSLPAAKPVERNEMLELNGLVLDPSEHSVSVDGAPVPLTPSEFLLLHVLLSGGRLVRSKSELVRFLRGDGFDSGTLVVPADERAVEVHVGNLRRKLSDRTGEPRWIETVRGIGYRAAPHR</sequence>
<evidence type="ECO:0000256" key="6">
    <source>
        <dbReference type="PROSITE-ProRule" id="PRU00169"/>
    </source>
</evidence>
<gene>
    <name evidence="10" type="ORF">GCM10023081_08280</name>
</gene>
<evidence type="ECO:0000259" key="8">
    <source>
        <dbReference type="PROSITE" id="PS50110"/>
    </source>
</evidence>
<dbReference type="InterPro" id="IPR011006">
    <property type="entry name" value="CheY-like_superfamily"/>
</dbReference>
<keyword evidence="3" id="KW-0805">Transcription regulation</keyword>
<dbReference type="PROSITE" id="PS51755">
    <property type="entry name" value="OMPR_PHOB"/>
    <property type="match status" value="1"/>
</dbReference>
<dbReference type="PROSITE" id="PS50110">
    <property type="entry name" value="RESPONSE_REGULATORY"/>
    <property type="match status" value="1"/>
</dbReference>
<evidence type="ECO:0000256" key="2">
    <source>
        <dbReference type="ARBA" id="ARBA00023012"/>
    </source>
</evidence>
<dbReference type="InterPro" id="IPR036388">
    <property type="entry name" value="WH-like_DNA-bd_sf"/>
</dbReference>
<reference evidence="11" key="1">
    <citation type="journal article" date="2019" name="Int. J. Syst. Evol. Microbiol.">
        <title>The Global Catalogue of Microorganisms (GCM) 10K type strain sequencing project: providing services to taxonomists for standard genome sequencing and annotation.</title>
        <authorList>
            <consortium name="The Broad Institute Genomics Platform"/>
            <consortium name="The Broad Institute Genome Sequencing Center for Infectious Disease"/>
            <person name="Wu L."/>
            <person name="Ma J."/>
        </authorList>
    </citation>
    <scope>NUCLEOTIDE SEQUENCE [LARGE SCALE GENOMIC DNA]</scope>
    <source>
        <strain evidence="11">JCM 30742</strain>
    </source>
</reference>
<proteinExistence type="predicted"/>
<evidence type="ECO:0000256" key="7">
    <source>
        <dbReference type="PROSITE-ProRule" id="PRU01091"/>
    </source>
</evidence>
<evidence type="ECO:0000256" key="1">
    <source>
        <dbReference type="ARBA" id="ARBA00022553"/>
    </source>
</evidence>
<evidence type="ECO:0000259" key="9">
    <source>
        <dbReference type="PROSITE" id="PS51755"/>
    </source>
</evidence>
<keyword evidence="11" id="KW-1185">Reference proteome</keyword>
<keyword evidence="4 7" id="KW-0238">DNA-binding</keyword>